<gene>
    <name evidence="2" type="ORF">CKO40_18485</name>
</gene>
<protein>
    <recommendedName>
        <fullName evidence="1">Putative restriction endonuclease domain-containing protein</fullName>
    </recommendedName>
</protein>
<evidence type="ECO:0000259" key="1">
    <source>
        <dbReference type="Pfam" id="PF05685"/>
    </source>
</evidence>
<accession>A0AAJ0U8M9</accession>
<keyword evidence="3" id="KW-1185">Reference proteome</keyword>
<dbReference type="AlphaFoldDB" id="A0AAJ0U8M9"/>
<dbReference type="Gene3D" id="3.90.1570.10">
    <property type="entry name" value="tt1808, chain A"/>
    <property type="match status" value="1"/>
</dbReference>
<reference evidence="2" key="2">
    <citation type="journal article" date="2020" name="Microorganisms">
        <title>Osmotic Adaptation and Compatible Solute Biosynthesis of Phototrophic Bacteria as Revealed from Genome Analyses.</title>
        <authorList>
            <person name="Imhoff J.F."/>
            <person name="Rahn T."/>
            <person name="Kunzel S."/>
            <person name="Keller A."/>
            <person name="Neulinger S.C."/>
        </authorList>
    </citation>
    <scope>NUCLEOTIDE SEQUENCE</scope>
    <source>
        <strain evidence="2">DSM 11080</strain>
    </source>
</reference>
<proteinExistence type="predicted"/>
<dbReference type="Proteomes" id="UP001296776">
    <property type="component" value="Unassembled WGS sequence"/>
</dbReference>
<dbReference type="CDD" id="cd06260">
    <property type="entry name" value="DUF820-like"/>
    <property type="match status" value="1"/>
</dbReference>
<dbReference type="Pfam" id="PF05685">
    <property type="entry name" value="Uma2"/>
    <property type="match status" value="1"/>
</dbReference>
<name>A0AAJ0U8M9_9GAMM</name>
<dbReference type="PANTHER" id="PTHR36558">
    <property type="entry name" value="GLR1098 PROTEIN"/>
    <property type="match status" value="1"/>
</dbReference>
<dbReference type="RefSeq" id="WP_200347937.1">
    <property type="nucleotide sequence ID" value="NZ_NRSJ01000043.1"/>
</dbReference>
<reference evidence="2" key="1">
    <citation type="submission" date="2017-08" db="EMBL/GenBank/DDBJ databases">
        <authorList>
            <person name="Imhoff J.F."/>
            <person name="Rahn T."/>
            <person name="Kuenzel S."/>
            <person name="Neulinger S.C."/>
        </authorList>
    </citation>
    <scope>NUCLEOTIDE SEQUENCE</scope>
    <source>
        <strain evidence="2">DSM 11080</strain>
    </source>
</reference>
<dbReference type="EMBL" id="NRSJ01000043">
    <property type="protein sequence ID" value="MBK1706482.1"/>
    <property type="molecule type" value="Genomic_DNA"/>
</dbReference>
<feature type="domain" description="Putative restriction endonuclease" evidence="1">
    <location>
        <begin position="13"/>
        <end position="154"/>
    </location>
</feature>
<evidence type="ECO:0000313" key="2">
    <source>
        <dbReference type="EMBL" id="MBK1706482.1"/>
    </source>
</evidence>
<sequence length="184" mass="21152">MPQPAHQTTLTVDAYLAGEDGADQRHEYVAGQLYAMTSASARHALIAGNLFAALRPCVRRTSCQLFINDMKVHLRIDGQDLFYYPDLLLSCDPQDRETYFRSRPCLLVEVLSESTERIDRREKFWAYRSLPSLQEYVLISQTERRVEIYRRSADWGCETVTAGDLRLGRLPAEISLETLYEDVL</sequence>
<dbReference type="InterPro" id="IPR008538">
    <property type="entry name" value="Uma2"/>
</dbReference>
<evidence type="ECO:0000313" key="3">
    <source>
        <dbReference type="Proteomes" id="UP001296776"/>
    </source>
</evidence>
<dbReference type="SUPFAM" id="SSF52980">
    <property type="entry name" value="Restriction endonuclease-like"/>
    <property type="match status" value="1"/>
</dbReference>
<organism evidence="2 3">
    <name type="scientific">Halochromatium glycolicum</name>
    <dbReference type="NCBI Taxonomy" id="85075"/>
    <lineage>
        <taxon>Bacteria</taxon>
        <taxon>Pseudomonadati</taxon>
        <taxon>Pseudomonadota</taxon>
        <taxon>Gammaproteobacteria</taxon>
        <taxon>Chromatiales</taxon>
        <taxon>Chromatiaceae</taxon>
        <taxon>Halochromatium</taxon>
    </lineage>
</organism>
<dbReference type="InterPro" id="IPR011335">
    <property type="entry name" value="Restrct_endonuc-II-like"/>
</dbReference>
<comment type="caution">
    <text evidence="2">The sequence shown here is derived from an EMBL/GenBank/DDBJ whole genome shotgun (WGS) entry which is preliminary data.</text>
</comment>
<dbReference type="PANTHER" id="PTHR36558:SF1">
    <property type="entry name" value="RESTRICTION ENDONUCLEASE DOMAIN-CONTAINING PROTEIN-RELATED"/>
    <property type="match status" value="1"/>
</dbReference>
<dbReference type="InterPro" id="IPR012296">
    <property type="entry name" value="Nuclease_put_TT1808"/>
</dbReference>